<dbReference type="PANTHER" id="PTHR33434">
    <property type="entry name" value="DEGV DOMAIN-CONTAINING PROTEIN DR_1986-RELATED"/>
    <property type="match status" value="1"/>
</dbReference>
<evidence type="ECO:0000313" key="2">
    <source>
        <dbReference type="EMBL" id="MUN54374.1"/>
    </source>
</evidence>
<dbReference type="RefSeq" id="WP_156265297.1">
    <property type="nucleotide sequence ID" value="NZ_WOGT01000001.1"/>
</dbReference>
<dbReference type="NCBIfam" id="TIGR00762">
    <property type="entry name" value="DegV"/>
    <property type="match status" value="1"/>
</dbReference>
<dbReference type="Gene3D" id="3.40.50.10170">
    <property type="match status" value="1"/>
</dbReference>
<keyword evidence="1" id="KW-0446">Lipid-binding</keyword>
<dbReference type="PROSITE" id="PS51482">
    <property type="entry name" value="DEGV"/>
    <property type="match status" value="1"/>
</dbReference>
<keyword evidence="3" id="KW-1185">Reference proteome</keyword>
<dbReference type="AlphaFoldDB" id="A0A7K1LGQ3"/>
<dbReference type="PANTHER" id="PTHR33434:SF2">
    <property type="entry name" value="FATTY ACID-BINDING PROTEIN TM_1468"/>
    <property type="match status" value="1"/>
</dbReference>
<comment type="caution">
    <text evidence="2">The sequence shown here is derived from an EMBL/GenBank/DDBJ whole genome shotgun (WGS) entry which is preliminary data.</text>
</comment>
<organism evidence="2 3">
    <name type="scientific">Rothia koreensis</name>
    <dbReference type="NCBI Taxonomy" id="592378"/>
    <lineage>
        <taxon>Bacteria</taxon>
        <taxon>Bacillati</taxon>
        <taxon>Actinomycetota</taxon>
        <taxon>Actinomycetes</taxon>
        <taxon>Micrococcales</taxon>
        <taxon>Micrococcaceae</taxon>
        <taxon>Rothia</taxon>
    </lineage>
</organism>
<dbReference type="EMBL" id="WOGT01000001">
    <property type="protein sequence ID" value="MUN54374.1"/>
    <property type="molecule type" value="Genomic_DNA"/>
</dbReference>
<name>A0A7K1LGQ3_9MICC</name>
<accession>A0A7K1LGQ3</accession>
<evidence type="ECO:0000313" key="3">
    <source>
        <dbReference type="Proteomes" id="UP000462152"/>
    </source>
</evidence>
<evidence type="ECO:0000256" key="1">
    <source>
        <dbReference type="ARBA" id="ARBA00023121"/>
    </source>
</evidence>
<dbReference type="InterPro" id="IPR043168">
    <property type="entry name" value="DegV_C"/>
</dbReference>
<gene>
    <name evidence="2" type="ORF">GMA10_03945</name>
</gene>
<dbReference type="GO" id="GO:0008289">
    <property type="term" value="F:lipid binding"/>
    <property type="evidence" value="ECO:0007669"/>
    <property type="project" value="UniProtKB-KW"/>
</dbReference>
<dbReference type="Gene3D" id="3.30.1180.10">
    <property type="match status" value="1"/>
</dbReference>
<protein>
    <submittedName>
        <fullName evidence="2">DegV family EDD domain-containing protein</fullName>
    </submittedName>
</protein>
<proteinExistence type="predicted"/>
<dbReference type="Pfam" id="PF02645">
    <property type="entry name" value="DegV"/>
    <property type="match status" value="1"/>
</dbReference>
<dbReference type="SUPFAM" id="SSF82549">
    <property type="entry name" value="DAK1/DegV-like"/>
    <property type="match status" value="1"/>
</dbReference>
<sequence length="273" mass="28724">MGSHGSFFNDDPGVQERLVVATAEGRRMTTSRPSPGAFASVYEALAADGYEHIVSIHLSGELSGTVDSARGSARQAPVSVRVVDSRSAAMGQGFAVAAALDAARAGGGPDEVQRAAIEAAQSARLIFYVPRLDALARSGRIPKSLAMVGQMFSIRPIATIADGKLKYLERPRQETAAVKRLIELVIEDASTAVAKDADLSSRGDGRAVVALQDFYGGSLADLLVERLRSEFGESIQILRSNIPPVLAVHTGLGPVCAVSVPSRWVPGLSSTER</sequence>
<dbReference type="InterPro" id="IPR003797">
    <property type="entry name" value="DegV"/>
</dbReference>
<dbReference type="Proteomes" id="UP000462152">
    <property type="component" value="Unassembled WGS sequence"/>
</dbReference>
<reference evidence="2 3" key="1">
    <citation type="submission" date="2019-12" db="EMBL/GenBank/DDBJ databases">
        <authorList>
            <person name="Li J."/>
            <person name="Shi Y."/>
            <person name="Xu G."/>
            <person name="Xiao D."/>
            <person name="Ran X."/>
        </authorList>
    </citation>
    <scope>NUCLEOTIDE SEQUENCE [LARGE SCALE GENOMIC DNA]</scope>
    <source>
        <strain evidence="2 3">JCM 15915</strain>
    </source>
</reference>
<dbReference type="InterPro" id="IPR050270">
    <property type="entry name" value="DegV_domain_contain"/>
</dbReference>